<sequence length="356" mass="40091">MFLVMTVSVFIGVMLLAYIPDCVRRRSLIEVKNVTIIIPARNEARNIGRLLMSLQDQMYPHVEVLVMDDGSTDETAVIAKRMGANVISLPQLPSGWQGKAWGCWNGAKMAQGDILIFLDADTMLESEGIRHLIATYYECRATVLSVHPYHRMVRPYEFFSSFFHLLLFSALRAFHVFGNKQKAIGAFGQCLICNRGDYFKFGGHLAGKGELLENMTLAQRILQAGGKVACVSGRGAISMRMYPDGFKTFVEGWSKSFAKGASGTNPWLLLWIGLWMNGIVTSCLHLGEQSVFLFYMLFVAQVYWMLRRIGNFGIITALTYPLHVMVFLLVFALSCIKLFVHRNVSWKGRTISTKKE</sequence>
<proteinExistence type="inferred from homology"/>
<dbReference type="GO" id="GO:0016757">
    <property type="term" value="F:glycosyltransferase activity"/>
    <property type="evidence" value="ECO:0007669"/>
    <property type="project" value="UniProtKB-KW"/>
</dbReference>
<feature type="transmembrane region" description="Helical" evidence="11">
    <location>
        <begin position="267"/>
        <end position="284"/>
    </location>
</feature>
<evidence type="ECO:0000259" key="12">
    <source>
        <dbReference type="Pfam" id="PF00535"/>
    </source>
</evidence>
<dbReference type="PANTHER" id="PTHR43646:SF2">
    <property type="entry name" value="GLYCOSYLTRANSFERASE 2-LIKE DOMAIN-CONTAINING PROTEIN"/>
    <property type="match status" value="1"/>
</dbReference>
<keyword evidence="11" id="KW-0812">Transmembrane</keyword>
<keyword evidence="4 13" id="KW-0808">Transferase</keyword>
<comment type="function">
    <text evidence="7">Catalyzes the glycosylation of 4,4'-diaponeurosporenoate, i.e. the esterification of glucose at the C1'' position with the carboxyl group of 4,4'-diaponeurosporenic acid, to form glycosyl-4,4'-diaponeurosporenoate. This is a step in the biosynthesis of staphyloxanthin, an orange pigment present in most staphylococci strains.</text>
</comment>
<accession>A0ABT6H5W1</accession>
<feature type="transmembrane region" description="Helical" evidence="11">
    <location>
        <begin position="318"/>
        <end position="340"/>
    </location>
</feature>
<keyword evidence="11" id="KW-1133">Transmembrane helix</keyword>
<evidence type="ECO:0000256" key="4">
    <source>
        <dbReference type="ARBA" id="ARBA00022679"/>
    </source>
</evidence>
<dbReference type="Pfam" id="PF00535">
    <property type="entry name" value="Glycos_transf_2"/>
    <property type="match status" value="1"/>
</dbReference>
<evidence type="ECO:0000313" key="14">
    <source>
        <dbReference type="Proteomes" id="UP001218246"/>
    </source>
</evidence>
<name>A0ABT6H5W1_9BACI</name>
<comment type="subcellular location">
    <subcellularLocation>
        <location evidence="1">Cell membrane</location>
    </subcellularLocation>
</comment>
<evidence type="ECO:0000256" key="10">
    <source>
        <dbReference type="ARBA" id="ARBA00040345"/>
    </source>
</evidence>
<keyword evidence="5" id="KW-0125">Carotenoid biosynthesis</keyword>
<comment type="similarity">
    <text evidence="9">Belongs to the glycosyltransferase 2 family. CrtQ subfamily.</text>
</comment>
<evidence type="ECO:0000256" key="11">
    <source>
        <dbReference type="SAM" id="Phobius"/>
    </source>
</evidence>
<feature type="domain" description="Glycosyltransferase 2-like" evidence="12">
    <location>
        <begin position="35"/>
        <end position="159"/>
    </location>
</feature>
<evidence type="ECO:0000256" key="2">
    <source>
        <dbReference type="ARBA" id="ARBA00022475"/>
    </source>
</evidence>
<comment type="pathway">
    <text evidence="8">Carotenoid biosynthesis; staphyloxanthin biosynthesis; staphyloxanthin from farnesyl diphosphate: step 4/5.</text>
</comment>
<feature type="transmembrane region" description="Helical" evidence="11">
    <location>
        <begin position="291"/>
        <end position="306"/>
    </location>
</feature>
<keyword evidence="2" id="KW-1003">Cell membrane</keyword>
<comment type="caution">
    <text evidence="13">The sequence shown here is derived from an EMBL/GenBank/DDBJ whole genome shotgun (WGS) entry which is preliminary data.</text>
</comment>
<reference evidence="13 14" key="1">
    <citation type="submission" date="2023-04" db="EMBL/GenBank/DDBJ databases">
        <title>Ectobacillus antri isolated from activated sludge.</title>
        <authorList>
            <person name="Yan P."/>
            <person name="Liu X."/>
        </authorList>
    </citation>
    <scope>NUCLEOTIDE SEQUENCE [LARGE SCALE GENOMIC DNA]</scope>
    <source>
        <strain evidence="13 14">C18H</strain>
    </source>
</reference>
<evidence type="ECO:0000256" key="6">
    <source>
        <dbReference type="ARBA" id="ARBA00023136"/>
    </source>
</evidence>
<dbReference type="CDD" id="cd00761">
    <property type="entry name" value="Glyco_tranf_GTA_type"/>
    <property type="match status" value="1"/>
</dbReference>
<dbReference type="SUPFAM" id="SSF53448">
    <property type="entry name" value="Nucleotide-diphospho-sugar transferases"/>
    <property type="match status" value="1"/>
</dbReference>
<keyword evidence="3 13" id="KW-0328">Glycosyltransferase</keyword>
<protein>
    <recommendedName>
        <fullName evidence="10">4,4'-diaponeurosporenoate glycosyltransferase</fullName>
    </recommendedName>
</protein>
<evidence type="ECO:0000256" key="7">
    <source>
        <dbReference type="ARBA" id="ARBA00037281"/>
    </source>
</evidence>
<dbReference type="Proteomes" id="UP001218246">
    <property type="component" value="Unassembled WGS sequence"/>
</dbReference>
<evidence type="ECO:0000256" key="9">
    <source>
        <dbReference type="ARBA" id="ARBA00038120"/>
    </source>
</evidence>
<dbReference type="PANTHER" id="PTHR43646">
    <property type="entry name" value="GLYCOSYLTRANSFERASE"/>
    <property type="match status" value="1"/>
</dbReference>
<dbReference type="InterPro" id="IPR001173">
    <property type="entry name" value="Glyco_trans_2-like"/>
</dbReference>
<evidence type="ECO:0000256" key="8">
    <source>
        <dbReference type="ARBA" id="ARBA00037904"/>
    </source>
</evidence>
<keyword evidence="14" id="KW-1185">Reference proteome</keyword>
<evidence type="ECO:0000256" key="3">
    <source>
        <dbReference type="ARBA" id="ARBA00022676"/>
    </source>
</evidence>
<evidence type="ECO:0000313" key="13">
    <source>
        <dbReference type="EMBL" id="MDG5754055.1"/>
    </source>
</evidence>
<evidence type="ECO:0000256" key="1">
    <source>
        <dbReference type="ARBA" id="ARBA00004236"/>
    </source>
</evidence>
<dbReference type="RefSeq" id="WP_124563123.1">
    <property type="nucleotide sequence ID" value="NZ_JARRRY010000005.1"/>
</dbReference>
<dbReference type="EMBL" id="JARULN010000006">
    <property type="protein sequence ID" value="MDG5754055.1"/>
    <property type="molecule type" value="Genomic_DNA"/>
</dbReference>
<evidence type="ECO:0000256" key="5">
    <source>
        <dbReference type="ARBA" id="ARBA00022746"/>
    </source>
</evidence>
<gene>
    <name evidence="13" type="ORF">P6P90_08725</name>
</gene>
<dbReference type="InterPro" id="IPR029044">
    <property type="entry name" value="Nucleotide-diphossugar_trans"/>
</dbReference>
<dbReference type="Gene3D" id="3.90.550.10">
    <property type="entry name" value="Spore Coat Polysaccharide Biosynthesis Protein SpsA, Chain A"/>
    <property type="match status" value="1"/>
</dbReference>
<keyword evidence="6 11" id="KW-0472">Membrane</keyword>
<organism evidence="13 14">
    <name type="scientific">Ectobacillus antri</name>
    <dbReference type="NCBI Taxonomy" id="2486280"/>
    <lineage>
        <taxon>Bacteria</taxon>
        <taxon>Bacillati</taxon>
        <taxon>Bacillota</taxon>
        <taxon>Bacilli</taxon>
        <taxon>Bacillales</taxon>
        <taxon>Bacillaceae</taxon>
        <taxon>Ectobacillus</taxon>
    </lineage>
</organism>